<dbReference type="GO" id="GO:0016747">
    <property type="term" value="F:acyltransferase activity, transferring groups other than amino-acyl groups"/>
    <property type="evidence" value="ECO:0007669"/>
    <property type="project" value="InterPro"/>
</dbReference>
<evidence type="ECO:0000313" key="3">
    <source>
        <dbReference type="EMBL" id="ASO19656.1"/>
    </source>
</evidence>
<reference evidence="3 4" key="1">
    <citation type="submission" date="2017-07" db="EMBL/GenBank/DDBJ databases">
        <title>Complete genome sequence of Actinoalloteichus hoggarensis DSM 45943, type strain of Actinoalloteichus hoggarensis.</title>
        <authorList>
            <person name="Ruckert C."/>
            <person name="Nouioui I."/>
            <person name="Willmese J."/>
            <person name="van Wezel G."/>
            <person name="Klenk H.-P."/>
            <person name="Kalinowski J."/>
            <person name="Zotchev S.B."/>
        </authorList>
    </citation>
    <scope>NUCLEOTIDE SEQUENCE [LARGE SCALE GENOMIC DNA]</scope>
    <source>
        <strain evidence="3 4">DSM 45943</strain>
    </source>
</reference>
<name>A0A221W1K1_9PSEU</name>
<protein>
    <submittedName>
        <fullName evidence="3">Acetyltransferase (GNAT) family protein</fullName>
    </submittedName>
</protein>
<dbReference type="PROSITE" id="PS51186">
    <property type="entry name" value="GNAT"/>
    <property type="match status" value="1"/>
</dbReference>
<dbReference type="Pfam" id="PF00583">
    <property type="entry name" value="Acetyltransf_1"/>
    <property type="match status" value="1"/>
</dbReference>
<dbReference type="AlphaFoldDB" id="A0A221W1K1"/>
<dbReference type="KEGG" id="ahg:AHOG_10065"/>
<feature type="region of interest" description="Disordered" evidence="1">
    <location>
        <begin position="75"/>
        <end position="101"/>
    </location>
</feature>
<keyword evidence="3" id="KW-0808">Transferase</keyword>
<dbReference type="InterPro" id="IPR000182">
    <property type="entry name" value="GNAT_dom"/>
</dbReference>
<proteinExistence type="predicted"/>
<dbReference type="SUPFAM" id="SSF55729">
    <property type="entry name" value="Acyl-CoA N-acyltransferases (Nat)"/>
    <property type="match status" value="1"/>
</dbReference>
<dbReference type="Proteomes" id="UP000204221">
    <property type="component" value="Chromosome"/>
</dbReference>
<evidence type="ECO:0000259" key="2">
    <source>
        <dbReference type="PROSITE" id="PS51186"/>
    </source>
</evidence>
<evidence type="ECO:0000313" key="4">
    <source>
        <dbReference type="Proteomes" id="UP000204221"/>
    </source>
</evidence>
<dbReference type="InterPro" id="IPR016181">
    <property type="entry name" value="Acyl_CoA_acyltransferase"/>
</dbReference>
<organism evidence="3 4">
    <name type="scientific">Actinoalloteichus hoggarensis</name>
    <dbReference type="NCBI Taxonomy" id="1470176"/>
    <lineage>
        <taxon>Bacteria</taxon>
        <taxon>Bacillati</taxon>
        <taxon>Actinomycetota</taxon>
        <taxon>Actinomycetes</taxon>
        <taxon>Pseudonocardiales</taxon>
        <taxon>Pseudonocardiaceae</taxon>
        <taxon>Actinoalloteichus</taxon>
    </lineage>
</organism>
<evidence type="ECO:0000256" key="1">
    <source>
        <dbReference type="SAM" id="MobiDB-lite"/>
    </source>
</evidence>
<sequence>MMTRMRWTLRRAVPDDAAVLGRMNVAAWQRVYRDLMPAALLDGLSRVDQTPNWRRTLALPEPHADFLAVRAAGPDDAEAASGGGSPAAHAADHRGAGQRAVGDQVVGGQGARGQGARDAVAGPAVDLGAGGSTELIGAYSTVGPPAEPADAHPIRRTGELIALYASPAWLRTGAGRLVHDAGLAYLAEAGYEHVVVWVMEGNSEGRAFYEAVGWDCDEVVRPLELPGFSLPEIRYSRPLPPPVDTPRAAAGR</sequence>
<dbReference type="EMBL" id="CP022521">
    <property type="protein sequence ID" value="ASO19656.1"/>
    <property type="molecule type" value="Genomic_DNA"/>
</dbReference>
<gene>
    <name evidence="3" type="ORF">AHOG_10065</name>
</gene>
<keyword evidence="4" id="KW-1185">Reference proteome</keyword>
<dbReference type="Gene3D" id="3.40.630.30">
    <property type="match status" value="1"/>
</dbReference>
<feature type="domain" description="N-acetyltransferase" evidence="2">
    <location>
        <begin position="149"/>
        <end position="240"/>
    </location>
</feature>
<accession>A0A221W1K1</accession>